<organism evidence="1 2">
    <name type="scientific">Nitrosopumilus ureiphilus</name>
    <dbReference type="NCBI Taxonomy" id="1470067"/>
    <lineage>
        <taxon>Archaea</taxon>
        <taxon>Nitrososphaerota</taxon>
        <taxon>Nitrososphaeria</taxon>
        <taxon>Nitrosopumilales</taxon>
        <taxon>Nitrosopumilaceae</taxon>
        <taxon>Nitrosopumilus</taxon>
    </lineage>
</organism>
<dbReference type="OrthoDB" id="4799at2157"/>
<dbReference type="GeneID" id="56067550"/>
<dbReference type="RefSeq" id="WP_179372709.1">
    <property type="nucleotide sequence ID" value="NZ_CP026995.1"/>
</dbReference>
<protein>
    <submittedName>
        <fullName evidence="1">Uncharacterized protein</fullName>
    </submittedName>
</protein>
<evidence type="ECO:0000313" key="2">
    <source>
        <dbReference type="Proteomes" id="UP000509478"/>
    </source>
</evidence>
<dbReference type="Proteomes" id="UP000509478">
    <property type="component" value="Chromosome"/>
</dbReference>
<reference evidence="1 2" key="1">
    <citation type="submission" date="2018-02" db="EMBL/GenBank/DDBJ databases">
        <title>Complete genome of Nitrosopumilus ureaphilus PS0.</title>
        <authorList>
            <person name="Qin W."/>
            <person name="Zheng Y."/>
            <person name="Stahl D.A."/>
        </authorList>
    </citation>
    <scope>NUCLEOTIDE SEQUENCE [LARGE SCALE GENOMIC DNA]</scope>
    <source>
        <strain evidence="1 2">PS0</strain>
    </source>
</reference>
<dbReference type="KEGG" id="nue:C5F50_05645"/>
<dbReference type="AlphaFoldDB" id="A0A7D5M7U1"/>
<proteinExistence type="predicted"/>
<gene>
    <name evidence="1" type="ORF">C5F50_05645</name>
</gene>
<dbReference type="EMBL" id="CP026995">
    <property type="protein sequence ID" value="QLH06610.1"/>
    <property type="molecule type" value="Genomic_DNA"/>
</dbReference>
<evidence type="ECO:0000313" key="1">
    <source>
        <dbReference type="EMBL" id="QLH06610.1"/>
    </source>
</evidence>
<sequence length="192" mass="22629">MSQYEPNLKTYERERIVLETIRNYPDLHHNALMKLIVPEFMAKTTFEKTRDSLIDKAIITVLTKANMKFYHPSNNYESKSQHQVERNTTNYFHDIKSQIKRLDTDYLHKDIDEKINIANSLLRNLLQTDNGFTILDAGKNPNKTLYKDEHLAIQQLIHKVFEIVRNDRDSEIIFPAMVSYLGFMLPQNSLNK</sequence>
<keyword evidence="2" id="KW-1185">Reference proteome</keyword>
<name>A0A7D5M7U1_9ARCH</name>
<accession>A0A7D5M7U1</accession>